<evidence type="ECO:0000313" key="2">
    <source>
        <dbReference type="EMBL" id="KJF38906.1"/>
    </source>
</evidence>
<evidence type="ECO:0000256" key="1">
    <source>
        <dbReference type="SAM" id="Coils"/>
    </source>
</evidence>
<protein>
    <recommendedName>
        <fullName evidence="4">DUF3847 domain-containing protein</fullName>
    </recommendedName>
</protein>
<dbReference type="InterPro" id="IPR024215">
    <property type="entry name" value="DUF3847"/>
</dbReference>
<gene>
    <name evidence="2" type="ORF">TQ39_15440</name>
</gene>
<keyword evidence="1" id="KW-0175">Coiled coil</keyword>
<comment type="caution">
    <text evidence="2">The sequence shown here is derived from an EMBL/GenBank/DDBJ whole genome shotgun (WGS) entry which is preliminary data.</text>
</comment>
<dbReference type="Proteomes" id="UP000032483">
    <property type="component" value="Unassembled WGS sequence"/>
</dbReference>
<dbReference type="AlphaFoldDB" id="A0A0D8IXA0"/>
<evidence type="ECO:0008006" key="4">
    <source>
        <dbReference type="Google" id="ProtNLM"/>
    </source>
</evidence>
<keyword evidence="3" id="KW-1185">Reference proteome</keyword>
<accession>A0A0D8IXA0</accession>
<proteinExistence type="predicted"/>
<name>A0A0D8IXA0_9FIRM</name>
<dbReference type="PATRIC" id="fig|1550024.3.peg.3517"/>
<reference evidence="2" key="1">
    <citation type="submission" date="2015-02" db="EMBL/GenBank/DDBJ databases">
        <title>A novel member of the family Ruminococcaceae isolated from human feces.</title>
        <authorList>
            <person name="Shkoporov A.N."/>
            <person name="Chaplin A.V."/>
            <person name="Motuzova O.V."/>
            <person name="Kafarskaia L.I."/>
            <person name="Khokhlova E.V."/>
            <person name="Efimov B.A."/>
        </authorList>
    </citation>
    <scope>NUCLEOTIDE SEQUENCE [LARGE SCALE GENOMIC DNA]</scope>
    <source>
        <strain evidence="2">585-1</strain>
    </source>
</reference>
<dbReference type="GeneID" id="42857951"/>
<organism evidence="2 3">
    <name type="scientific">Ruthenibacterium lactatiformans</name>
    <dbReference type="NCBI Taxonomy" id="1550024"/>
    <lineage>
        <taxon>Bacteria</taxon>
        <taxon>Bacillati</taxon>
        <taxon>Bacillota</taxon>
        <taxon>Clostridia</taxon>
        <taxon>Eubacteriales</taxon>
        <taxon>Oscillospiraceae</taxon>
        <taxon>Ruthenibacterium</taxon>
    </lineage>
</organism>
<dbReference type="EMBL" id="JXXK01000028">
    <property type="protein sequence ID" value="KJF38906.1"/>
    <property type="molecule type" value="Genomic_DNA"/>
</dbReference>
<evidence type="ECO:0000313" key="3">
    <source>
        <dbReference type="Proteomes" id="UP000032483"/>
    </source>
</evidence>
<dbReference type="RefSeq" id="WP_050006190.1">
    <property type="nucleotide sequence ID" value="NZ_JXXK01000028.1"/>
</dbReference>
<sequence length="98" mass="11172">MHKEITTQAKQKKDEREEVLKEIRQLENRQKILENKQRNEERKARTRRLIERGAILEGIFPLAPDLPGVEVKAFLIALSHLPGAAELAAKLPKSGDKP</sequence>
<dbReference type="Pfam" id="PF12958">
    <property type="entry name" value="DUF3847"/>
    <property type="match status" value="1"/>
</dbReference>
<feature type="coiled-coil region" evidence="1">
    <location>
        <begin position="2"/>
        <end position="43"/>
    </location>
</feature>